<evidence type="ECO:0000259" key="1">
    <source>
        <dbReference type="Pfam" id="PF05685"/>
    </source>
</evidence>
<protein>
    <submittedName>
        <fullName evidence="2">Uma2 family endonuclease</fullName>
    </submittedName>
</protein>
<reference evidence="3" key="1">
    <citation type="submission" date="2018-04" db="EMBL/GenBank/DDBJ databases">
        <authorList>
            <person name="Cornet L."/>
        </authorList>
    </citation>
    <scope>NUCLEOTIDE SEQUENCE [LARGE SCALE GENOMIC DNA]</scope>
</reference>
<organism evidence="2 3">
    <name type="scientific">Shackletoniella antarctica</name>
    <dbReference type="NCBI Taxonomy" id="268115"/>
    <lineage>
        <taxon>Bacteria</taxon>
        <taxon>Bacillati</taxon>
        <taxon>Cyanobacteriota</taxon>
        <taxon>Cyanophyceae</taxon>
        <taxon>Oculatellales</taxon>
        <taxon>Oculatellaceae</taxon>
        <taxon>Shackletoniella</taxon>
    </lineage>
</organism>
<accession>A0A2W4VR69</accession>
<keyword evidence="2" id="KW-0540">Nuclease</keyword>
<sequence length="216" mass="23832">MSVALAIPLSQIVLSPGSAMTVSGLSWQHYQLFLAELGDRRATRLAYTDGSLEIRMPSKLHEIVNRLLSKIIFALAEELGLEIVDLGSTTWNREDLDKGIEPDICFFIQNAGLVQGLNPEIPPNLTPDLAVEVDIASASDQKLSIYQALGVPELWLYRSGKVKILDLRGEQIRESDSSLAFSAISVEQLQTWVELRQTGTDLTVIKAVRQFVAQAN</sequence>
<dbReference type="SUPFAM" id="SSF52980">
    <property type="entry name" value="Restriction endonuclease-like"/>
    <property type="match status" value="1"/>
</dbReference>
<dbReference type="PANTHER" id="PTHR47152:SF2">
    <property type="entry name" value="SLR2084 PROTEIN"/>
    <property type="match status" value="1"/>
</dbReference>
<evidence type="ECO:0000313" key="2">
    <source>
        <dbReference type="EMBL" id="PZO33937.1"/>
    </source>
</evidence>
<dbReference type="InterPro" id="IPR012296">
    <property type="entry name" value="Nuclease_put_TT1808"/>
</dbReference>
<dbReference type="AlphaFoldDB" id="A0A2W4VR69"/>
<dbReference type="EMBL" id="QBMN01000232">
    <property type="protein sequence ID" value="PZO33937.1"/>
    <property type="molecule type" value="Genomic_DNA"/>
</dbReference>
<dbReference type="PANTHER" id="PTHR47152">
    <property type="entry name" value="SLR2084 PROTEIN-RELATED"/>
    <property type="match status" value="1"/>
</dbReference>
<proteinExistence type="predicted"/>
<comment type="caution">
    <text evidence="2">The sequence shown here is derived from an EMBL/GenBank/DDBJ whole genome shotgun (WGS) entry which is preliminary data.</text>
</comment>
<feature type="domain" description="Putative restriction endonuclease" evidence="1">
    <location>
        <begin position="34"/>
        <end position="177"/>
    </location>
</feature>
<dbReference type="Gene3D" id="3.90.1570.10">
    <property type="entry name" value="tt1808, chain A"/>
    <property type="match status" value="1"/>
</dbReference>
<keyword evidence="2" id="KW-0378">Hydrolase</keyword>
<gene>
    <name evidence="2" type="ORF">DCF17_21345</name>
</gene>
<evidence type="ECO:0000313" key="3">
    <source>
        <dbReference type="Proteomes" id="UP000249081"/>
    </source>
</evidence>
<name>A0A2W4VR69_9CYAN</name>
<dbReference type="Pfam" id="PF05685">
    <property type="entry name" value="Uma2"/>
    <property type="match status" value="1"/>
</dbReference>
<dbReference type="InterPro" id="IPR008538">
    <property type="entry name" value="Uma2"/>
</dbReference>
<dbReference type="InterPro" id="IPR011335">
    <property type="entry name" value="Restrct_endonuc-II-like"/>
</dbReference>
<reference evidence="2 3" key="2">
    <citation type="submission" date="2018-06" db="EMBL/GenBank/DDBJ databases">
        <title>Metagenomic assembly of (sub)arctic Cyanobacteria and their associated microbiome from non-axenic cultures.</title>
        <authorList>
            <person name="Baurain D."/>
        </authorList>
    </citation>
    <scope>NUCLEOTIDE SEQUENCE [LARGE SCALE GENOMIC DNA]</scope>
    <source>
        <strain evidence="2">ULC041bin1</strain>
    </source>
</reference>
<dbReference type="CDD" id="cd06260">
    <property type="entry name" value="DUF820-like"/>
    <property type="match status" value="1"/>
</dbReference>
<dbReference type="Proteomes" id="UP000249081">
    <property type="component" value="Unassembled WGS sequence"/>
</dbReference>
<dbReference type="GO" id="GO:0004519">
    <property type="term" value="F:endonuclease activity"/>
    <property type="evidence" value="ECO:0007669"/>
    <property type="project" value="UniProtKB-KW"/>
</dbReference>
<keyword evidence="2" id="KW-0255">Endonuclease</keyword>